<protein>
    <submittedName>
        <fullName evidence="1">Uncharacterized protein</fullName>
    </submittedName>
</protein>
<accession>A0A0F9UGN3</accession>
<sequence length="167" mass="18411">MSEVDLVARLRDHNRSFNCVSEEGGECWQCEAADEVERLRGNNGALGESVTDAIESFLDEQKETTRLRAENAKLVEALGDLVEYVEGSLSYMTNDEHPQDKARRLAVAAETERAASVNSWSVECPTCNKGVGYACYGNGDHDTRWRAAIRKPVATDEGGDEGEHDDN</sequence>
<gene>
    <name evidence="1" type="ORF">LCGC14_0208610</name>
</gene>
<reference evidence="1" key="1">
    <citation type="journal article" date="2015" name="Nature">
        <title>Complex archaea that bridge the gap between prokaryotes and eukaryotes.</title>
        <authorList>
            <person name="Spang A."/>
            <person name="Saw J.H."/>
            <person name="Jorgensen S.L."/>
            <person name="Zaremba-Niedzwiedzka K."/>
            <person name="Martijn J."/>
            <person name="Lind A.E."/>
            <person name="van Eijk R."/>
            <person name="Schleper C."/>
            <person name="Guy L."/>
            <person name="Ettema T.J."/>
        </authorList>
    </citation>
    <scope>NUCLEOTIDE SEQUENCE</scope>
</reference>
<evidence type="ECO:0000313" key="1">
    <source>
        <dbReference type="EMBL" id="KKN92370.1"/>
    </source>
</evidence>
<dbReference type="AlphaFoldDB" id="A0A0F9UGN3"/>
<dbReference type="EMBL" id="LAZR01000095">
    <property type="protein sequence ID" value="KKN92370.1"/>
    <property type="molecule type" value="Genomic_DNA"/>
</dbReference>
<proteinExistence type="predicted"/>
<comment type="caution">
    <text evidence="1">The sequence shown here is derived from an EMBL/GenBank/DDBJ whole genome shotgun (WGS) entry which is preliminary data.</text>
</comment>
<organism evidence="1">
    <name type="scientific">marine sediment metagenome</name>
    <dbReference type="NCBI Taxonomy" id="412755"/>
    <lineage>
        <taxon>unclassified sequences</taxon>
        <taxon>metagenomes</taxon>
        <taxon>ecological metagenomes</taxon>
    </lineage>
</organism>
<name>A0A0F9UGN3_9ZZZZ</name>